<feature type="domain" description="Periplasmic binding protein" evidence="4">
    <location>
        <begin position="47"/>
        <end position="301"/>
    </location>
</feature>
<evidence type="ECO:0000256" key="1">
    <source>
        <dbReference type="ARBA" id="ARBA00004196"/>
    </source>
</evidence>
<dbReference type="PANTHER" id="PTHR46847:SF1">
    <property type="entry name" value="D-ALLOSE-BINDING PERIPLASMIC PROTEIN-RELATED"/>
    <property type="match status" value="1"/>
</dbReference>
<protein>
    <submittedName>
        <fullName evidence="5">Sugar ABC transporter substrate-binding protein</fullName>
    </submittedName>
</protein>
<dbReference type="Gene3D" id="3.40.50.2300">
    <property type="match status" value="2"/>
</dbReference>
<proteinExistence type="inferred from homology"/>
<accession>A0ABV9ME43</accession>
<dbReference type="InterPro" id="IPR028082">
    <property type="entry name" value="Peripla_BP_I"/>
</dbReference>
<comment type="caution">
    <text evidence="5">The sequence shown here is derived from an EMBL/GenBank/DDBJ whole genome shotgun (WGS) entry which is preliminary data.</text>
</comment>
<organism evidence="5 6">
    <name type="scientific">Planococcus dechangensis</name>
    <dbReference type="NCBI Taxonomy" id="1176255"/>
    <lineage>
        <taxon>Bacteria</taxon>
        <taxon>Bacillati</taxon>
        <taxon>Bacillota</taxon>
        <taxon>Bacilli</taxon>
        <taxon>Bacillales</taxon>
        <taxon>Caryophanaceae</taxon>
        <taxon>Planococcus</taxon>
    </lineage>
</organism>
<name>A0ABV9ME43_9BACL</name>
<dbReference type="SUPFAM" id="SSF53822">
    <property type="entry name" value="Periplasmic binding protein-like I"/>
    <property type="match status" value="1"/>
</dbReference>
<evidence type="ECO:0000313" key="5">
    <source>
        <dbReference type="EMBL" id="MFC4714087.1"/>
    </source>
</evidence>
<evidence type="ECO:0000259" key="4">
    <source>
        <dbReference type="Pfam" id="PF13407"/>
    </source>
</evidence>
<keyword evidence="6" id="KW-1185">Reference proteome</keyword>
<dbReference type="EMBL" id="JBHSGL010000015">
    <property type="protein sequence ID" value="MFC4714087.1"/>
    <property type="molecule type" value="Genomic_DNA"/>
</dbReference>
<evidence type="ECO:0000256" key="3">
    <source>
        <dbReference type="ARBA" id="ARBA00022729"/>
    </source>
</evidence>
<reference evidence="6" key="1">
    <citation type="journal article" date="2019" name="Int. J. Syst. Evol. Microbiol.">
        <title>The Global Catalogue of Microorganisms (GCM) 10K type strain sequencing project: providing services to taxonomists for standard genome sequencing and annotation.</title>
        <authorList>
            <consortium name="The Broad Institute Genomics Platform"/>
            <consortium name="The Broad Institute Genome Sequencing Center for Infectious Disease"/>
            <person name="Wu L."/>
            <person name="Ma J."/>
        </authorList>
    </citation>
    <scope>NUCLEOTIDE SEQUENCE [LARGE SCALE GENOMIC DNA]</scope>
    <source>
        <strain evidence="6">CGMCC 1.12151</strain>
    </source>
</reference>
<evidence type="ECO:0000313" key="6">
    <source>
        <dbReference type="Proteomes" id="UP001595932"/>
    </source>
</evidence>
<keyword evidence="3" id="KW-0732">Signal</keyword>
<dbReference type="RefSeq" id="WP_377279820.1">
    <property type="nucleotide sequence ID" value="NZ_JBHSGL010000015.1"/>
</dbReference>
<dbReference type="PANTHER" id="PTHR46847">
    <property type="entry name" value="D-ALLOSE-BINDING PERIPLASMIC PROTEIN-RELATED"/>
    <property type="match status" value="1"/>
</dbReference>
<comment type="subcellular location">
    <subcellularLocation>
        <location evidence="1">Cell envelope</location>
    </subcellularLocation>
</comment>
<evidence type="ECO:0000256" key="2">
    <source>
        <dbReference type="ARBA" id="ARBA00007639"/>
    </source>
</evidence>
<dbReference type="InterPro" id="IPR025997">
    <property type="entry name" value="SBP_2_dom"/>
</dbReference>
<gene>
    <name evidence="5" type="ORF">ACFO5U_14660</name>
</gene>
<sequence>MKRKVIFVLCSLCAVLGFFTILSVNKVLHSEWELPSTVKTEQDGLRIVLITQELDTPFWRLVGEGAAKQAEQEEVGFELWGSYSNNQEDFLKQVEIALHSKVDGVIVQGIDTEEFQQLTRIKAASYGIPIITVANDVPVEKSLRKTYVGSDHYEAGKMLVEQLVGDMGEQGELVVLGDFDLDYSQRLRLEGMEDGLENHPDIRSVYVESGSSDEEAASAAQQALNKHPNVDAFIALNVRQAGAVMQEISRRTKLGPFYMYSFDDGANASDLLMEGKLDALIEQSPEQMGQKSVEVMMQWLRNEVVPLDSEGYITDIRVVEGKGGTP</sequence>
<dbReference type="Proteomes" id="UP001595932">
    <property type="component" value="Unassembled WGS sequence"/>
</dbReference>
<comment type="similarity">
    <text evidence="2">Belongs to the bacterial solute-binding protein 2 family.</text>
</comment>
<dbReference type="Pfam" id="PF13407">
    <property type="entry name" value="Peripla_BP_4"/>
    <property type="match status" value="1"/>
</dbReference>